<dbReference type="InterPro" id="IPR020479">
    <property type="entry name" value="HD_metazoa"/>
</dbReference>
<dbReference type="Gene3D" id="1.10.10.60">
    <property type="entry name" value="Homeodomain-like"/>
    <property type="match status" value="2"/>
</dbReference>
<dbReference type="GO" id="GO:0000978">
    <property type="term" value="F:RNA polymerase II cis-regulatory region sequence-specific DNA binding"/>
    <property type="evidence" value="ECO:0007669"/>
    <property type="project" value="TreeGrafter"/>
</dbReference>
<dbReference type="GO" id="GO:0001708">
    <property type="term" value="P:cell fate specification"/>
    <property type="evidence" value="ECO:0007669"/>
    <property type="project" value="UniProtKB-ARBA"/>
</dbReference>
<dbReference type="FunFam" id="1.10.10.60:FF:000094">
    <property type="entry name" value="Homeobox protein Hox-A3"/>
    <property type="match status" value="1"/>
</dbReference>
<feature type="domain" description="Homeobox" evidence="14">
    <location>
        <begin position="230"/>
        <end position="290"/>
    </location>
</feature>
<comment type="caution">
    <text evidence="15">The sequence shown here is derived from an EMBL/GenBank/DDBJ whole genome shotgun (WGS) entry which is preliminary data.</text>
</comment>
<dbReference type="FunFam" id="1.10.10.60:FF:000055">
    <property type="entry name" value="Homeobox protein Hox-A5"/>
    <property type="match status" value="1"/>
</dbReference>
<feature type="compositionally biased region" description="Low complexity" evidence="13">
    <location>
        <begin position="134"/>
        <end position="149"/>
    </location>
</feature>
<evidence type="ECO:0000256" key="5">
    <source>
        <dbReference type="ARBA" id="ARBA00023125"/>
    </source>
</evidence>
<dbReference type="PROSITE" id="PS00032">
    <property type="entry name" value="ANTENNAPEDIA"/>
    <property type="match status" value="2"/>
</dbReference>
<dbReference type="InterPro" id="IPR001356">
    <property type="entry name" value="HD"/>
</dbReference>
<feature type="compositionally biased region" description="Polar residues" evidence="13">
    <location>
        <begin position="113"/>
        <end position="124"/>
    </location>
</feature>
<dbReference type="InterPro" id="IPR025281">
    <property type="entry name" value="DUF4074"/>
</dbReference>
<dbReference type="SUPFAM" id="SSF46689">
    <property type="entry name" value="Homeodomain-like"/>
    <property type="match status" value="2"/>
</dbReference>
<evidence type="ECO:0000256" key="2">
    <source>
        <dbReference type="ARBA" id="ARBA00004123"/>
    </source>
</evidence>
<feature type="domain" description="Homeobox" evidence="14">
    <location>
        <begin position="445"/>
        <end position="505"/>
    </location>
</feature>
<dbReference type="GO" id="GO:0048704">
    <property type="term" value="P:embryonic skeletal system morphogenesis"/>
    <property type="evidence" value="ECO:0007669"/>
    <property type="project" value="TreeGrafter"/>
</dbReference>
<evidence type="ECO:0000256" key="12">
    <source>
        <dbReference type="RuleBase" id="RU000682"/>
    </source>
</evidence>
<organism evidence="15 16">
    <name type="scientific">Danionella cerebrum</name>
    <dbReference type="NCBI Taxonomy" id="2873325"/>
    <lineage>
        <taxon>Eukaryota</taxon>
        <taxon>Metazoa</taxon>
        <taxon>Chordata</taxon>
        <taxon>Craniata</taxon>
        <taxon>Vertebrata</taxon>
        <taxon>Euteleostomi</taxon>
        <taxon>Actinopterygii</taxon>
        <taxon>Neopterygii</taxon>
        <taxon>Teleostei</taxon>
        <taxon>Ostariophysi</taxon>
        <taxon>Cypriniformes</taxon>
        <taxon>Danionidae</taxon>
        <taxon>Danioninae</taxon>
        <taxon>Danionella</taxon>
    </lineage>
</organism>
<dbReference type="OrthoDB" id="6159439at2759"/>
<evidence type="ECO:0000256" key="11">
    <source>
        <dbReference type="PROSITE-ProRule" id="PRU00108"/>
    </source>
</evidence>
<reference evidence="15 16" key="1">
    <citation type="journal article" date="2019" name="Sci. Data">
        <title>Hybrid genome assembly and annotation of Danionella translucida.</title>
        <authorList>
            <person name="Kadobianskyi M."/>
            <person name="Schulze L."/>
            <person name="Schuelke M."/>
            <person name="Judkewitz B."/>
        </authorList>
    </citation>
    <scope>NUCLEOTIDE SEQUENCE [LARGE SCALE GENOMIC DNA]</scope>
    <source>
        <strain evidence="15 16">Bolton</strain>
    </source>
</reference>
<evidence type="ECO:0000256" key="1">
    <source>
        <dbReference type="ARBA" id="ARBA00003263"/>
    </source>
</evidence>
<evidence type="ECO:0000256" key="10">
    <source>
        <dbReference type="ARBA" id="ARBA00040412"/>
    </source>
</evidence>
<feature type="compositionally biased region" description="Polar residues" evidence="13">
    <location>
        <begin position="150"/>
        <end position="170"/>
    </location>
</feature>
<dbReference type="PROSITE" id="PS00027">
    <property type="entry name" value="HOMEOBOX_1"/>
    <property type="match status" value="2"/>
</dbReference>
<dbReference type="InterPro" id="IPR009057">
    <property type="entry name" value="Homeodomain-like_sf"/>
</dbReference>
<feature type="DNA-binding region" description="Homeobox" evidence="11">
    <location>
        <begin position="232"/>
        <end position="291"/>
    </location>
</feature>
<dbReference type="PRINTS" id="PR00024">
    <property type="entry name" value="HOMEOBOX"/>
</dbReference>
<dbReference type="GO" id="GO:0000981">
    <property type="term" value="F:DNA-binding transcription factor activity, RNA polymerase II-specific"/>
    <property type="evidence" value="ECO:0007669"/>
    <property type="project" value="InterPro"/>
</dbReference>
<evidence type="ECO:0000313" key="15">
    <source>
        <dbReference type="EMBL" id="TRY65717.1"/>
    </source>
</evidence>
<keyword evidence="4" id="KW-0805">Transcription regulation</keyword>
<sequence length="691" mass="76200">MRKQPLQAKSVAHCPYLGANILLGASSSKLASDTNQTHRLRCYCICQPMSSYFVNSFCGRYPNVADYPLHNYEEVGSSSQCRDSTGMHSGRYGYNGMDLRTGGSTPGHIPTGERTQSYTDNQAGTPIRYNQLGPPSSSEPSSDPLPCSSTPVSEQHPSRRTLTNSLETGAASATNGVGTVLGAKNRASIIMDEKKSAESEQTAPQSVSEVPQIYPWMRKLHLSHDSLAGTEGKRPRTAYTRYQTLELEKEFHFNRYLTRRRRIEIAHTLCLSERQIKIWFQNRRMKWKKDNKLKGMNMAAGCGGFPYQRANGNQQQYLQTLQVEHEYDRPACSLQSPGLSGALRNANDSSEVCQQTNGTQTTISHTPDSNHPPAAPSGASSPSPLNQIPSNDPAAENSGDASPTQTRRKHIFPWMKESRQNTKQKSCSTISVESCDGDKSPPGSAASKRARTAYTSAQLVELEKEFHFNRYLCRPRRVEMANLLNLTERQIKIWFQNRRMKYKKDQKGLGMMPSPGSQSPHSPVPLSCGGGGGGGNAYLTSMHSLVNSMPYDSHSPSPGSYNKPQPHAYNHPTSYPPLNNCPPHQKQYPGINTAGSEYDTQELQGNIHYAPQVQSSPVYSSFSDSLGMQASVFGLTHIPHPPQCAVDYNGAIIVGSNHQQEPCEPNACTFTDLTPHYSQGRTQEAPKLTHL</sequence>
<keyword evidence="16" id="KW-1185">Reference proteome</keyword>
<dbReference type="Pfam" id="PF00046">
    <property type="entry name" value="Homeodomain"/>
    <property type="match status" value="2"/>
</dbReference>
<dbReference type="GO" id="GO:0009952">
    <property type="term" value="P:anterior/posterior pattern specification"/>
    <property type="evidence" value="ECO:0007669"/>
    <property type="project" value="TreeGrafter"/>
</dbReference>
<dbReference type="CDD" id="cd00086">
    <property type="entry name" value="homeodomain"/>
    <property type="match status" value="2"/>
</dbReference>
<protein>
    <recommendedName>
        <fullName evidence="10">Pancreas/duodenum homeobox protein 1</fullName>
    </recommendedName>
</protein>
<keyword evidence="5 11" id="KW-0238">DNA-binding</keyword>
<dbReference type="PROSITE" id="PS50071">
    <property type="entry name" value="HOMEOBOX_2"/>
    <property type="match status" value="2"/>
</dbReference>
<evidence type="ECO:0000259" key="14">
    <source>
        <dbReference type="PROSITE" id="PS50071"/>
    </source>
</evidence>
<comment type="function">
    <text evidence="1">Sequence-specific transcription factor which is part of a developmental regulatory system that provides cells with specific positional identities on the anterior-posterior axis.</text>
</comment>
<feature type="compositionally biased region" description="Polar residues" evidence="13">
    <location>
        <begin position="76"/>
        <end position="87"/>
    </location>
</feature>
<feature type="compositionally biased region" description="Polar residues" evidence="13">
    <location>
        <begin position="346"/>
        <end position="369"/>
    </location>
</feature>
<dbReference type="InterPro" id="IPR017970">
    <property type="entry name" value="Homeobox_CS"/>
</dbReference>
<evidence type="ECO:0000256" key="7">
    <source>
        <dbReference type="ARBA" id="ARBA00023163"/>
    </source>
</evidence>
<comment type="subcellular location">
    <subcellularLocation>
        <location evidence="2 11 12">Nucleus</location>
    </subcellularLocation>
</comment>
<dbReference type="Proteomes" id="UP000316079">
    <property type="component" value="Unassembled WGS sequence"/>
</dbReference>
<evidence type="ECO:0000256" key="9">
    <source>
        <dbReference type="ARBA" id="ARBA00038297"/>
    </source>
</evidence>
<evidence type="ECO:0000256" key="8">
    <source>
        <dbReference type="ARBA" id="ARBA00023242"/>
    </source>
</evidence>
<keyword evidence="8 11" id="KW-0539">Nucleus</keyword>
<accession>A0A553NJZ9</accession>
<dbReference type="InterPro" id="IPR017995">
    <property type="entry name" value="Homeobox_antennapedia"/>
</dbReference>
<dbReference type="EMBL" id="SRMA01026899">
    <property type="protein sequence ID" value="TRY65717.1"/>
    <property type="molecule type" value="Genomic_DNA"/>
</dbReference>
<dbReference type="GO" id="GO:0005634">
    <property type="term" value="C:nucleus"/>
    <property type="evidence" value="ECO:0007669"/>
    <property type="project" value="UniProtKB-SubCell"/>
</dbReference>
<proteinExistence type="inferred from homology"/>
<feature type="region of interest" description="Disordered" evidence="13">
    <location>
        <begin position="76"/>
        <end position="170"/>
    </location>
</feature>
<feature type="region of interest" description="Disordered" evidence="13">
    <location>
        <begin position="338"/>
        <end position="450"/>
    </location>
</feature>
<comment type="similarity">
    <text evidence="9">Belongs to the Antp homeobox family. IPF1/XlHbox-8 subfamily.</text>
</comment>
<dbReference type="SMART" id="SM00389">
    <property type="entry name" value="HOX"/>
    <property type="match status" value="2"/>
</dbReference>
<dbReference type="Pfam" id="PF13293">
    <property type="entry name" value="DUF4074"/>
    <property type="match status" value="1"/>
</dbReference>
<dbReference type="PRINTS" id="PR00025">
    <property type="entry name" value="ANTENNAPEDIA"/>
</dbReference>
<evidence type="ECO:0000256" key="4">
    <source>
        <dbReference type="ARBA" id="ARBA00023015"/>
    </source>
</evidence>
<keyword evidence="6 11" id="KW-0371">Homeobox</keyword>
<evidence type="ECO:0000256" key="3">
    <source>
        <dbReference type="ARBA" id="ARBA00022473"/>
    </source>
</evidence>
<keyword evidence="7" id="KW-0804">Transcription</keyword>
<evidence type="ECO:0000256" key="13">
    <source>
        <dbReference type="SAM" id="MobiDB-lite"/>
    </source>
</evidence>
<dbReference type="AlphaFoldDB" id="A0A553NJZ9"/>
<evidence type="ECO:0000256" key="6">
    <source>
        <dbReference type="ARBA" id="ARBA00023155"/>
    </source>
</evidence>
<feature type="DNA-binding region" description="Homeobox" evidence="11">
    <location>
        <begin position="447"/>
        <end position="506"/>
    </location>
</feature>
<dbReference type="InterPro" id="IPR001827">
    <property type="entry name" value="Homeobox_Antennapedia_CS"/>
</dbReference>
<dbReference type="PANTHER" id="PTHR45664:SF13">
    <property type="entry name" value="HOMEOBOX PROTEIN HOX-A3"/>
    <property type="match status" value="1"/>
</dbReference>
<evidence type="ECO:0000313" key="16">
    <source>
        <dbReference type="Proteomes" id="UP000316079"/>
    </source>
</evidence>
<keyword evidence="3" id="KW-0217">Developmental protein</keyword>
<dbReference type="PANTHER" id="PTHR45664">
    <property type="entry name" value="PROTEIN ZERKNUELLT 1-RELATED"/>
    <property type="match status" value="1"/>
</dbReference>
<feature type="compositionally biased region" description="Polar residues" evidence="13">
    <location>
        <begin position="421"/>
        <end position="432"/>
    </location>
</feature>
<name>A0A553NJZ9_9TELE</name>
<gene>
    <name evidence="15" type="ORF">DNTS_005562</name>
</gene>